<name>A0A1V5SF12_9BACT</name>
<sequence length="307" mass="34910">MNFVDIFFALFLLVLAALAVSRGFFATIKALLVLLVTYPIAFYLVDPISSFLRGFDIIENLYLPAIIFSLLLIIFYSLAYVLLGAIFVKYEKFVSRWLAVIPALFVCLILFCAICQVTFVFFGKDYILDNSLVCSEVLQINPLGYLSDYSLVTKDALSDDLILSGEEQEVIFVENLPDVAKQQKDLEAKMVKMVNSARESEEKNSLQRDEELDELAFTYAQEIIKSKRFSHLDSWERLPIERAKSVGLVTDYFGENLAISSDIYRVFEGFANSERHRQNIVQPLFTRIGVCVMKVGSNILVVQEFSN</sequence>
<dbReference type="SUPFAM" id="SSF55797">
    <property type="entry name" value="PR-1-like"/>
    <property type="match status" value="1"/>
</dbReference>
<keyword evidence="1" id="KW-1133">Transmembrane helix</keyword>
<evidence type="ECO:0000313" key="3">
    <source>
        <dbReference type="EMBL" id="OQA52823.1"/>
    </source>
</evidence>
<dbReference type="CDD" id="cd05379">
    <property type="entry name" value="CAP_bacterial"/>
    <property type="match status" value="1"/>
</dbReference>
<dbReference type="InterPro" id="IPR035940">
    <property type="entry name" value="CAP_sf"/>
</dbReference>
<dbReference type="EMBL" id="MWBO01000020">
    <property type="protein sequence ID" value="OQA52823.1"/>
    <property type="molecule type" value="Genomic_DNA"/>
</dbReference>
<dbReference type="InterPro" id="IPR014044">
    <property type="entry name" value="CAP_dom"/>
</dbReference>
<dbReference type="Gene3D" id="3.40.33.10">
    <property type="entry name" value="CAP"/>
    <property type="match status" value="1"/>
</dbReference>
<dbReference type="AlphaFoldDB" id="A0A1V5SF12"/>
<keyword evidence="1" id="KW-0472">Membrane</keyword>
<dbReference type="Proteomes" id="UP000485367">
    <property type="component" value="Unassembled WGS sequence"/>
</dbReference>
<protein>
    <submittedName>
        <fullName evidence="3">Cysteine-rich secretory protein family protein</fullName>
    </submittedName>
</protein>
<evidence type="ECO:0000259" key="2">
    <source>
        <dbReference type="Pfam" id="PF00188"/>
    </source>
</evidence>
<proteinExistence type="predicted"/>
<keyword evidence="1" id="KW-0812">Transmembrane</keyword>
<feature type="transmembrane region" description="Helical" evidence="1">
    <location>
        <begin position="31"/>
        <end position="49"/>
    </location>
</feature>
<reference evidence="3" key="1">
    <citation type="submission" date="2017-02" db="EMBL/GenBank/DDBJ databases">
        <title>Delving into the versatile metabolic prowess of the omnipresent phylum Bacteroidetes.</title>
        <authorList>
            <person name="Nobu M.K."/>
            <person name="Mei R."/>
            <person name="Narihiro T."/>
            <person name="Kuroda K."/>
            <person name="Liu W.-T."/>
        </authorList>
    </citation>
    <scope>NUCLEOTIDE SEQUENCE</scope>
    <source>
        <strain evidence="3">ADurb.Bin280</strain>
    </source>
</reference>
<feature type="transmembrane region" description="Helical" evidence="1">
    <location>
        <begin position="61"/>
        <end position="87"/>
    </location>
</feature>
<feature type="domain" description="SCP" evidence="2">
    <location>
        <begin position="192"/>
        <end position="305"/>
    </location>
</feature>
<gene>
    <name evidence="3" type="ORF">BWY43_00331</name>
</gene>
<dbReference type="Pfam" id="PF00188">
    <property type="entry name" value="CAP"/>
    <property type="match status" value="1"/>
</dbReference>
<dbReference type="PANTHER" id="PTHR31157:SF1">
    <property type="entry name" value="SCP DOMAIN-CONTAINING PROTEIN"/>
    <property type="match status" value="1"/>
</dbReference>
<accession>A0A1V5SF12</accession>
<feature type="transmembrane region" description="Helical" evidence="1">
    <location>
        <begin position="99"/>
        <end position="122"/>
    </location>
</feature>
<dbReference type="PANTHER" id="PTHR31157">
    <property type="entry name" value="SCP DOMAIN-CONTAINING PROTEIN"/>
    <property type="match status" value="1"/>
</dbReference>
<comment type="caution">
    <text evidence="3">The sequence shown here is derived from an EMBL/GenBank/DDBJ whole genome shotgun (WGS) entry which is preliminary data.</text>
</comment>
<organism evidence="3">
    <name type="scientific">candidate division WS2 bacterium ADurb.Bin280</name>
    <dbReference type="NCBI Taxonomy" id="1852829"/>
    <lineage>
        <taxon>Bacteria</taxon>
        <taxon>candidate division WS2</taxon>
    </lineage>
</organism>
<evidence type="ECO:0000256" key="1">
    <source>
        <dbReference type="SAM" id="Phobius"/>
    </source>
</evidence>